<protein>
    <submittedName>
        <fullName evidence="2">Uncharacterized protein</fullName>
    </submittedName>
</protein>
<accession>A0A914HN39</accession>
<organism evidence="1 2">
    <name type="scientific">Globodera rostochiensis</name>
    <name type="common">Golden nematode worm</name>
    <name type="synonym">Heterodera rostochiensis</name>
    <dbReference type="NCBI Taxonomy" id="31243"/>
    <lineage>
        <taxon>Eukaryota</taxon>
        <taxon>Metazoa</taxon>
        <taxon>Ecdysozoa</taxon>
        <taxon>Nematoda</taxon>
        <taxon>Chromadorea</taxon>
        <taxon>Rhabditida</taxon>
        <taxon>Tylenchina</taxon>
        <taxon>Tylenchomorpha</taxon>
        <taxon>Tylenchoidea</taxon>
        <taxon>Heteroderidae</taxon>
        <taxon>Heteroderinae</taxon>
        <taxon>Globodera</taxon>
    </lineage>
</organism>
<evidence type="ECO:0000313" key="1">
    <source>
        <dbReference type="Proteomes" id="UP000887572"/>
    </source>
</evidence>
<keyword evidence="1" id="KW-1185">Reference proteome</keyword>
<proteinExistence type="predicted"/>
<name>A0A914HN39_GLORO</name>
<evidence type="ECO:0000313" key="2">
    <source>
        <dbReference type="WBParaSite" id="Gr19_v10_g2303.t1"/>
    </source>
</evidence>
<dbReference type="AlphaFoldDB" id="A0A914HN39"/>
<dbReference type="Proteomes" id="UP000887572">
    <property type="component" value="Unplaced"/>
</dbReference>
<sequence>MNTDGIATADAGAVIFQPKEALFVQRLIRMSSCSNSSSILILRAESTASVSLCSCNYHFVRERNSDHIIREQKSNHSTCPPPHLNDLLQLFAAGFALQALLHKRFRVFDANRCRTEVHRTNPFAQLRLHDEGIRLFSVVGTKLLHTTAPQLAGLLRVH</sequence>
<dbReference type="WBParaSite" id="Gr19_v10_g2303.t1">
    <property type="protein sequence ID" value="Gr19_v10_g2303.t1"/>
    <property type="gene ID" value="Gr19_v10_g2303"/>
</dbReference>
<reference evidence="2" key="1">
    <citation type="submission" date="2022-11" db="UniProtKB">
        <authorList>
            <consortium name="WormBaseParasite"/>
        </authorList>
    </citation>
    <scope>IDENTIFICATION</scope>
</reference>